<evidence type="ECO:0000313" key="2">
    <source>
        <dbReference type="Proteomes" id="UP000695007"/>
    </source>
</evidence>
<dbReference type="KEGG" id="csol:105366683"/>
<dbReference type="AlphaFoldDB" id="A0AAJ7E0T2"/>
<accession>A0AAJ7E0T2</accession>
<gene>
    <name evidence="3" type="primary">LOC105366683</name>
</gene>
<sequence length="127" mass="14733">MEILNKIIIIAFLSMSTVDTMSTTLIPNYESLTAIRRLQNQDLYLAINKFKNYYENEFHNNAMNSMIPSVDDTDNGVRKSSVQEIHDLDTAAGTNVLRPLFVYRQQLAYRDRVKKGVARRFGIRPRF</sequence>
<evidence type="ECO:0000313" key="3">
    <source>
        <dbReference type="RefSeq" id="XP_011503506.1"/>
    </source>
</evidence>
<feature type="chain" id="PRO_5042512826" evidence="1">
    <location>
        <begin position="23"/>
        <end position="127"/>
    </location>
</feature>
<dbReference type="Proteomes" id="UP000695007">
    <property type="component" value="Unplaced"/>
</dbReference>
<dbReference type="RefSeq" id="XP_011503506.1">
    <property type="nucleotide sequence ID" value="XM_011505204.1"/>
</dbReference>
<keyword evidence="1" id="KW-0732">Signal</keyword>
<name>A0AAJ7E0T2_9HYME</name>
<feature type="signal peptide" evidence="1">
    <location>
        <begin position="1"/>
        <end position="22"/>
    </location>
</feature>
<evidence type="ECO:0000256" key="1">
    <source>
        <dbReference type="SAM" id="SignalP"/>
    </source>
</evidence>
<keyword evidence="2" id="KW-1185">Reference proteome</keyword>
<organism evidence="2 3">
    <name type="scientific">Ceratosolen solmsi marchali</name>
    <dbReference type="NCBI Taxonomy" id="326594"/>
    <lineage>
        <taxon>Eukaryota</taxon>
        <taxon>Metazoa</taxon>
        <taxon>Ecdysozoa</taxon>
        <taxon>Arthropoda</taxon>
        <taxon>Hexapoda</taxon>
        <taxon>Insecta</taxon>
        <taxon>Pterygota</taxon>
        <taxon>Neoptera</taxon>
        <taxon>Endopterygota</taxon>
        <taxon>Hymenoptera</taxon>
        <taxon>Apocrita</taxon>
        <taxon>Proctotrupomorpha</taxon>
        <taxon>Chalcidoidea</taxon>
        <taxon>Agaonidae</taxon>
        <taxon>Agaoninae</taxon>
        <taxon>Ceratosolen</taxon>
    </lineage>
</organism>
<proteinExistence type="predicted"/>
<protein>
    <submittedName>
        <fullName evidence="3">Uncharacterized protein LOC105366683</fullName>
    </submittedName>
</protein>
<reference evidence="3" key="1">
    <citation type="submission" date="2025-08" db="UniProtKB">
        <authorList>
            <consortium name="RefSeq"/>
        </authorList>
    </citation>
    <scope>IDENTIFICATION</scope>
</reference>
<dbReference type="GeneID" id="105366683"/>